<dbReference type="InterPro" id="IPR005331">
    <property type="entry name" value="Sulfotransferase"/>
</dbReference>
<keyword evidence="6" id="KW-0472">Membrane</keyword>
<dbReference type="SUPFAM" id="SSF52540">
    <property type="entry name" value="P-loop containing nucleoside triphosphate hydrolases"/>
    <property type="match status" value="1"/>
</dbReference>
<dbReference type="Gene3D" id="3.40.50.300">
    <property type="entry name" value="P-loop containing nucleotide triphosphate hydrolases"/>
    <property type="match status" value="1"/>
</dbReference>
<evidence type="ECO:0000256" key="8">
    <source>
        <dbReference type="SAM" id="MobiDB-lite"/>
    </source>
</evidence>
<evidence type="ECO:0008006" key="11">
    <source>
        <dbReference type="Google" id="ProtNLM"/>
    </source>
</evidence>
<dbReference type="PANTHER" id="PTHR12137:SF54">
    <property type="entry name" value="CARBOHYDRATE SULFOTRANSFERASE"/>
    <property type="match status" value="1"/>
</dbReference>
<comment type="caution">
    <text evidence="9">The sequence shown here is derived from an EMBL/GenBank/DDBJ whole genome shotgun (WGS) entry which is preliminary data.</text>
</comment>
<keyword evidence="5" id="KW-0333">Golgi apparatus</keyword>
<dbReference type="AlphaFoldDB" id="A0A6L5YXK2"/>
<dbReference type="Proteomes" id="UP000474957">
    <property type="component" value="Unassembled WGS sequence"/>
</dbReference>
<name>A0A6L5YXK2_9RHOB</name>
<evidence type="ECO:0000256" key="2">
    <source>
        <dbReference type="ARBA" id="ARBA00022679"/>
    </source>
</evidence>
<keyword evidence="10" id="KW-1185">Reference proteome</keyword>
<protein>
    <recommendedName>
        <fullName evidence="11">Sulfotransferase family protein</fullName>
    </recommendedName>
</protein>
<evidence type="ECO:0000256" key="6">
    <source>
        <dbReference type="ARBA" id="ARBA00023136"/>
    </source>
</evidence>
<dbReference type="EMBL" id="WIND01000001">
    <property type="protein sequence ID" value="MSU88404.1"/>
    <property type="molecule type" value="Genomic_DNA"/>
</dbReference>
<dbReference type="Pfam" id="PF03567">
    <property type="entry name" value="Sulfotransfer_2"/>
    <property type="match status" value="1"/>
</dbReference>
<keyword evidence="3" id="KW-0812">Transmembrane</keyword>
<feature type="region of interest" description="Disordered" evidence="8">
    <location>
        <begin position="214"/>
        <end position="239"/>
    </location>
</feature>
<dbReference type="RefSeq" id="WP_154444434.1">
    <property type="nucleotide sequence ID" value="NZ_WIND01000001.1"/>
</dbReference>
<feature type="compositionally biased region" description="Basic residues" evidence="8">
    <location>
        <begin position="227"/>
        <end position="239"/>
    </location>
</feature>
<dbReference type="InterPro" id="IPR018011">
    <property type="entry name" value="Carb_sulfotrans_8-10"/>
</dbReference>
<dbReference type="GO" id="GO:0008146">
    <property type="term" value="F:sulfotransferase activity"/>
    <property type="evidence" value="ECO:0007669"/>
    <property type="project" value="InterPro"/>
</dbReference>
<evidence type="ECO:0000256" key="1">
    <source>
        <dbReference type="ARBA" id="ARBA00004323"/>
    </source>
</evidence>
<evidence type="ECO:0000313" key="9">
    <source>
        <dbReference type="EMBL" id="MSU88404.1"/>
    </source>
</evidence>
<keyword evidence="2" id="KW-0808">Transferase</keyword>
<dbReference type="PANTHER" id="PTHR12137">
    <property type="entry name" value="CARBOHYDRATE SULFOTRANSFERASE"/>
    <property type="match status" value="1"/>
</dbReference>
<evidence type="ECO:0000256" key="3">
    <source>
        <dbReference type="ARBA" id="ARBA00022692"/>
    </source>
</evidence>
<organism evidence="9 10">
    <name type="scientific">Halovulum marinum</name>
    <dbReference type="NCBI Taxonomy" id="2662447"/>
    <lineage>
        <taxon>Bacteria</taxon>
        <taxon>Pseudomonadati</taxon>
        <taxon>Pseudomonadota</taxon>
        <taxon>Alphaproteobacteria</taxon>
        <taxon>Rhodobacterales</taxon>
        <taxon>Paracoccaceae</taxon>
        <taxon>Halovulum</taxon>
    </lineage>
</organism>
<gene>
    <name evidence="9" type="ORF">GE300_02080</name>
</gene>
<dbReference type="InterPro" id="IPR027417">
    <property type="entry name" value="P-loop_NTPase"/>
</dbReference>
<proteinExistence type="predicted"/>
<keyword evidence="4" id="KW-1133">Transmembrane helix</keyword>
<evidence type="ECO:0000256" key="4">
    <source>
        <dbReference type="ARBA" id="ARBA00022989"/>
    </source>
</evidence>
<comment type="subcellular location">
    <subcellularLocation>
        <location evidence="1">Golgi apparatus membrane</location>
        <topology evidence="1">Single-pass type II membrane protein</topology>
    </subcellularLocation>
</comment>
<dbReference type="GO" id="GO:0016051">
    <property type="term" value="P:carbohydrate biosynthetic process"/>
    <property type="evidence" value="ECO:0007669"/>
    <property type="project" value="InterPro"/>
</dbReference>
<keyword evidence="7" id="KW-0325">Glycoprotein</keyword>
<dbReference type="GO" id="GO:0016020">
    <property type="term" value="C:membrane"/>
    <property type="evidence" value="ECO:0007669"/>
    <property type="project" value="InterPro"/>
</dbReference>
<evidence type="ECO:0000313" key="10">
    <source>
        <dbReference type="Proteomes" id="UP000474957"/>
    </source>
</evidence>
<feature type="compositionally biased region" description="Polar residues" evidence="8">
    <location>
        <begin position="214"/>
        <end position="224"/>
    </location>
</feature>
<evidence type="ECO:0000256" key="7">
    <source>
        <dbReference type="ARBA" id="ARBA00023180"/>
    </source>
</evidence>
<sequence length="239" mass="27662">MPIYCERLRIAYFPVPKVGSSTMRSVLYTINNGLDLDRVDAHRGADKTRPEIRARFHKVAKADRAQRHPDYETLAIVRDPLARFVSGFRNKILDGQLERLENGPVVRDSTLPSRPDIDAFLENFDQYMARSGMLKRHFRPMSFYLGRNLRWFDHVYRLEQFATLEAFLDARIGAKIAFPHKKKKDDRAEITLTPAQQARVREIYRADYALLESPTRSSGKTSGTGARWRKPVRAARQAR</sequence>
<reference evidence="9 10" key="1">
    <citation type="submission" date="2019-10" db="EMBL/GenBank/DDBJ databases">
        <title>Cognatihalovulum marinum gen. nov. sp. nov., a new member of the family Rhodobacteraceae isolated from deep seawater of the Northwest Indian Ocean.</title>
        <authorList>
            <person name="Ruan C."/>
            <person name="Wang J."/>
            <person name="Zheng X."/>
            <person name="Song L."/>
            <person name="Zhu Y."/>
            <person name="Huang Y."/>
            <person name="Lu Z."/>
            <person name="Du W."/>
            <person name="Huang L."/>
            <person name="Dai X."/>
        </authorList>
    </citation>
    <scope>NUCLEOTIDE SEQUENCE [LARGE SCALE GENOMIC DNA]</scope>
    <source>
        <strain evidence="9 10">2CG4</strain>
    </source>
</reference>
<accession>A0A6L5YXK2</accession>
<evidence type="ECO:0000256" key="5">
    <source>
        <dbReference type="ARBA" id="ARBA00023034"/>
    </source>
</evidence>